<keyword evidence="2" id="KW-1185">Reference proteome</keyword>
<evidence type="ECO:0000313" key="2">
    <source>
        <dbReference type="Proteomes" id="UP000838308"/>
    </source>
</evidence>
<dbReference type="Proteomes" id="UP000838308">
    <property type="component" value="Unassembled WGS sequence"/>
</dbReference>
<dbReference type="InterPro" id="IPR036513">
    <property type="entry name" value="STAS_dom_sf"/>
</dbReference>
<dbReference type="Gene3D" id="3.30.750.24">
    <property type="entry name" value="STAS domain"/>
    <property type="match status" value="1"/>
</dbReference>
<evidence type="ECO:0008006" key="3">
    <source>
        <dbReference type="Google" id="ProtNLM"/>
    </source>
</evidence>
<reference evidence="1" key="1">
    <citation type="submission" date="2022-04" db="EMBL/GenBank/DDBJ databases">
        <authorList>
            <person name="Criscuolo A."/>
        </authorList>
    </citation>
    <scope>NUCLEOTIDE SEQUENCE</scope>
    <source>
        <strain evidence="1">CIP111895</strain>
    </source>
</reference>
<protein>
    <recommendedName>
        <fullName evidence="3">STAS domain-containing protein</fullName>
    </recommendedName>
</protein>
<organism evidence="1 2">
    <name type="scientific">Neobacillus rhizosphaerae</name>
    <dbReference type="NCBI Taxonomy" id="2880965"/>
    <lineage>
        <taxon>Bacteria</taxon>
        <taxon>Bacillati</taxon>
        <taxon>Bacillota</taxon>
        <taxon>Bacilli</taxon>
        <taxon>Bacillales</taxon>
        <taxon>Bacillaceae</taxon>
        <taxon>Neobacillus</taxon>
    </lineage>
</organism>
<dbReference type="EMBL" id="CALBWS010000029">
    <property type="protein sequence ID" value="CAH2716567.1"/>
    <property type="molecule type" value="Genomic_DNA"/>
</dbReference>
<comment type="caution">
    <text evidence="1">The sequence shown here is derived from an EMBL/GenBank/DDBJ whole genome shotgun (WGS) entry which is preliminary data.</text>
</comment>
<proteinExistence type="predicted"/>
<name>A0ABM9EV70_9BACI</name>
<accession>A0ABM9EV70</accession>
<evidence type="ECO:0000313" key="1">
    <source>
        <dbReference type="EMBL" id="CAH2716567.1"/>
    </source>
</evidence>
<sequence>MQNTGSFTMKVNQAEKTIDMTVSGTFTPEKAQEFIKEYQQTLSAIKPEEFVLQFDCRDLSVVSQDLAPNLENVMRMYKASGFKKVLVGIQKKPIIKMQLNRLARSAGLDNFEVAEIY</sequence>
<dbReference type="SUPFAM" id="SSF52091">
    <property type="entry name" value="SpoIIaa-like"/>
    <property type="match status" value="1"/>
</dbReference>
<gene>
    <name evidence="1" type="ORF">BACCIP111895_03754</name>
</gene>